<accession>A0A1J5ECR9</accession>
<proteinExistence type="predicted"/>
<dbReference type="EMBL" id="MNYI01000118">
    <property type="protein sequence ID" value="OIP40480.1"/>
    <property type="molecule type" value="Genomic_DNA"/>
</dbReference>
<gene>
    <name evidence="1" type="ORF">AUJ95_04515</name>
</gene>
<dbReference type="Proteomes" id="UP000183085">
    <property type="component" value="Unassembled WGS sequence"/>
</dbReference>
<dbReference type="Pfam" id="PF20244">
    <property type="entry name" value="DUF6599"/>
    <property type="match status" value="1"/>
</dbReference>
<evidence type="ECO:0000313" key="1">
    <source>
        <dbReference type="EMBL" id="OIP40480.1"/>
    </source>
</evidence>
<sequence>MIKKCLVLISILFILFISGWLTGCFTTEKSLPSIYYSVAQNMGQYTVKGKLYCYEGDELLKYLDGEAEKYLAYKIKSLSVQEYQNDSGITLTIEIYNMSNLQDAFGIYSLNRNPEARFVDLGNEGIITSYMVEFWKANFYVKLIHSAPGPKDDLIQIAKKLASNINRNSKEPQLVHLLPVKDYIPKSAKFFHEKISLDNIYYIPENFLELNNKTNGVVGYYQNDKERAKAFIIKYSSKDLAKIACKKYLKYLSEHKKNDATVNIFDAYIFGIWDGVDSKWTGKIMNELADSLGMNKGG</sequence>
<evidence type="ECO:0000313" key="2">
    <source>
        <dbReference type="Proteomes" id="UP000183085"/>
    </source>
</evidence>
<dbReference type="InterPro" id="IPR046534">
    <property type="entry name" value="DUF6599"/>
</dbReference>
<comment type="caution">
    <text evidence="1">The sequence shown here is derived from an EMBL/GenBank/DDBJ whole genome shotgun (WGS) entry which is preliminary data.</text>
</comment>
<dbReference type="PROSITE" id="PS51257">
    <property type="entry name" value="PROKAR_LIPOPROTEIN"/>
    <property type="match status" value="1"/>
</dbReference>
<protein>
    <submittedName>
        <fullName evidence="1">Uncharacterized protein</fullName>
    </submittedName>
</protein>
<dbReference type="AlphaFoldDB" id="A0A1J5ECR9"/>
<name>A0A1J5ECR9_9BACT</name>
<organism evidence="1 2">
    <name type="scientific">Candidatus Desantisbacteria bacterium CG2_30_40_21</name>
    <dbReference type="NCBI Taxonomy" id="1817895"/>
    <lineage>
        <taxon>Bacteria</taxon>
        <taxon>Candidatus Desantisiibacteriota</taxon>
    </lineage>
</organism>
<reference evidence="1 2" key="1">
    <citation type="journal article" date="2016" name="Environ. Microbiol.">
        <title>Genomic resolution of a cold subsurface aquifer community provides metabolic insights for novel microbes adapted to high CO concentrations.</title>
        <authorList>
            <person name="Probst A.J."/>
            <person name="Castelle C.J."/>
            <person name="Singh A."/>
            <person name="Brown C.T."/>
            <person name="Anantharaman K."/>
            <person name="Sharon I."/>
            <person name="Hug L.A."/>
            <person name="Burstein D."/>
            <person name="Emerson J.B."/>
            <person name="Thomas B.C."/>
            <person name="Banfield J.F."/>
        </authorList>
    </citation>
    <scope>NUCLEOTIDE SEQUENCE [LARGE SCALE GENOMIC DNA]</scope>
    <source>
        <strain evidence="1">CG2_30_40_21</strain>
    </source>
</reference>
<dbReference type="STRING" id="1817895.AUJ95_04515"/>